<proteinExistence type="predicted"/>
<protein>
    <submittedName>
        <fullName evidence="2">Uncharacterized protein</fullName>
    </submittedName>
</protein>
<keyword evidence="1" id="KW-0175">Coiled coil</keyword>
<dbReference type="GeneID" id="80512745"/>
<dbReference type="KEGG" id="vg:80512745"/>
<evidence type="ECO:0000256" key="1">
    <source>
        <dbReference type="SAM" id="Coils"/>
    </source>
</evidence>
<sequence length="318" mass="37789">MSVIFQSVNEKKTLFSILNATKNNSNKTVNENLINTELIKPKPIVIPDTTNKSDNNNDNDRPIFVTPKKHFIGYDKNSLAFSINIIKREVINKLTIQHKNIDKFDDDMMNKIQSNFQIKQNDWNSMMEYILKQSILIDNKYMLHNHLGLKDNIKEQIINFAFSYIIYNDDQSMIDQIWNSSMPFKFNIELSMKQKIMKYFKIVNESMEIIHQSRIRLSRLNLQYTKYENSKKEYLAKIKIMEKDKDSKNREQLVEFKNKIDQCDKMINNIIKDRENYNETILDNIYIINNAIDFNYFMSNYWIPSLDGNILSVNKISV</sequence>
<evidence type="ECO:0000313" key="2">
    <source>
        <dbReference type="EMBL" id="ANB50383.1"/>
    </source>
</evidence>
<reference evidence="2 3" key="1">
    <citation type="journal article" date="2016" name="Genome Announc.">
        <title>Complete Genome Sequence of a New Megavirus Family Member Isolated from an Inland Water Lake for the First Time in India.</title>
        <authorList>
            <person name="Chatterjee A."/>
            <person name="Ali F."/>
            <person name="Bange D."/>
            <person name="Kondabagil K."/>
        </authorList>
    </citation>
    <scope>NUCLEOTIDE SEQUENCE [LARGE SCALE GENOMIC DNA]</scope>
    <source>
        <strain evidence="2">1</strain>
    </source>
</reference>
<accession>A0A167R7A2</accession>
<dbReference type="EMBL" id="KU877344">
    <property type="protein sequence ID" value="ANB50383.1"/>
    <property type="molecule type" value="Genomic_DNA"/>
</dbReference>
<feature type="coiled-coil region" evidence="1">
    <location>
        <begin position="217"/>
        <end position="251"/>
    </location>
</feature>
<evidence type="ECO:0000313" key="3">
    <source>
        <dbReference type="Proteomes" id="UP000241365"/>
    </source>
</evidence>
<name>A0A167R7A2_9VIRU</name>
<dbReference type="RefSeq" id="YP_010776134.1">
    <property type="nucleotide sequence ID" value="NC_075034.1"/>
</dbReference>
<dbReference type="Proteomes" id="UP000241365">
    <property type="component" value="Segment"/>
</dbReference>
<keyword evidence="3" id="KW-1185">Reference proteome</keyword>
<organism evidence="2 3">
    <name type="scientific">Powai lake megavirus</name>
    <dbReference type="NCBI Taxonomy" id="1842663"/>
    <lineage>
        <taxon>Viruses</taxon>
        <taxon>Varidnaviria</taxon>
        <taxon>Bamfordvirae</taxon>
        <taxon>Nucleocytoviricota</taxon>
        <taxon>Megaviricetes</taxon>
        <taxon>Imitervirales</taxon>
        <taxon>Mimiviridae</taxon>
        <taxon>Megamimivirinae</taxon>
        <taxon>Megavirus</taxon>
        <taxon>Megavirus powaiense</taxon>
    </lineage>
</organism>